<name>A0A518BJP4_9BACT</name>
<feature type="domain" description="2'-deoxycytidine 5'-triphosphate deaminase N-terminal" evidence="3">
    <location>
        <begin position="41"/>
        <end position="184"/>
    </location>
</feature>
<reference evidence="5 6" key="1">
    <citation type="submission" date="2019-02" db="EMBL/GenBank/DDBJ databases">
        <title>Deep-cultivation of Planctomycetes and their phenomic and genomic characterization uncovers novel biology.</title>
        <authorList>
            <person name="Wiegand S."/>
            <person name="Jogler M."/>
            <person name="Boedeker C."/>
            <person name="Pinto D."/>
            <person name="Vollmers J."/>
            <person name="Rivas-Marin E."/>
            <person name="Kohn T."/>
            <person name="Peeters S.H."/>
            <person name="Heuer A."/>
            <person name="Rast P."/>
            <person name="Oberbeckmann S."/>
            <person name="Bunk B."/>
            <person name="Jeske O."/>
            <person name="Meyerdierks A."/>
            <person name="Storesund J.E."/>
            <person name="Kallscheuer N."/>
            <person name="Luecker S."/>
            <person name="Lage O.M."/>
            <person name="Pohl T."/>
            <person name="Merkel B.J."/>
            <person name="Hornburger P."/>
            <person name="Mueller R.-W."/>
            <person name="Bruemmer F."/>
            <person name="Labrenz M."/>
            <person name="Spormann A.M."/>
            <person name="Op den Camp H."/>
            <person name="Overmann J."/>
            <person name="Amann R."/>
            <person name="Jetten M.S.M."/>
            <person name="Mascher T."/>
            <person name="Medema M.H."/>
            <person name="Devos D.P."/>
            <person name="Kaster A.-K."/>
            <person name="Ovreas L."/>
            <person name="Rohde M."/>
            <person name="Galperin M.Y."/>
            <person name="Jogler C."/>
        </authorList>
    </citation>
    <scope>NUCLEOTIDE SEQUENCE [LARGE SCALE GENOMIC DNA]</scope>
    <source>
        <strain evidence="5 6">Pla133</strain>
    </source>
</reference>
<dbReference type="RefSeq" id="WP_419192366.1">
    <property type="nucleotide sequence ID" value="NZ_CP036287.1"/>
</dbReference>
<keyword evidence="1" id="KW-0378">Hydrolase</keyword>
<dbReference type="KEGG" id="pbap:Pla133_22530"/>
<evidence type="ECO:0000256" key="2">
    <source>
        <dbReference type="ARBA" id="ARBA00023080"/>
    </source>
</evidence>
<evidence type="ECO:0000259" key="3">
    <source>
        <dbReference type="Pfam" id="PF06559"/>
    </source>
</evidence>
<accession>A0A518BJP4</accession>
<evidence type="ECO:0000313" key="6">
    <source>
        <dbReference type="Proteomes" id="UP000316921"/>
    </source>
</evidence>
<gene>
    <name evidence="5" type="ORF">Pla133_22530</name>
</gene>
<dbReference type="GO" id="GO:0009394">
    <property type="term" value="P:2'-deoxyribonucleotide metabolic process"/>
    <property type="evidence" value="ECO:0007669"/>
    <property type="project" value="InterPro"/>
</dbReference>
<dbReference type="CDD" id="cd07557">
    <property type="entry name" value="trimeric_dUTPase"/>
    <property type="match status" value="1"/>
</dbReference>
<evidence type="ECO:0000259" key="4">
    <source>
        <dbReference type="Pfam" id="PF22569"/>
    </source>
</evidence>
<protein>
    <submittedName>
        <fullName evidence="5">2'-deoxycytidine 5'-triphosphate deaminase</fullName>
    </submittedName>
</protein>
<keyword evidence="2" id="KW-0546">Nucleotide metabolism</keyword>
<dbReference type="PANTHER" id="PTHR42680:SF3">
    <property type="entry name" value="DCTP DEAMINASE"/>
    <property type="match status" value="1"/>
</dbReference>
<dbReference type="InterPro" id="IPR036157">
    <property type="entry name" value="dUTPase-like_sf"/>
</dbReference>
<evidence type="ECO:0000256" key="1">
    <source>
        <dbReference type="ARBA" id="ARBA00022801"/>
    </source>
</evidence>
<dbReference type="Pfam" id="PF22569">
    <property type="entry name" value="DCD_C"/>
    <property type="match status" value="1"/>
</dbReference>
<dbReference type="SUPFAM" id="SSF51283">
    <property type="entry name" value="dUTPase-like"/>
    <property type="match status" value="2"/>
</dbReference>
<sequence>MTQTQANPSGPIDVSGASEGGVTFVDRELEALLGTALRSAEGSPPIEVRQIQPASLDLRLGGRVTNLRCGFLPERSDLESRLAELTIHEEELSGDGAILKRGQVYLIPLAEYLDLPPGVVARFNPRSSSGRCDLFCRVLVPGHPRFDETPPGYRGPLWLEVVPLSFPVRLRRGDRLVQLRLQDGPCALTEEELRAVYRETPLAFDGDRALPEEEVRFTEDGSLELRIGLTGRKPCGWRAALHTAVVDFASDGVHDRFDFWESVYSRGSGGACILDPGRFYIFASRERIVIPPHLAAEMLPVDVGVGELRNNYAGFFDNGFGWREDEHGRALGCGTPAVLEVRAHDVPFLLEDGQVFFRLRFFRASGRPRNLYGHGRPGPSYGDQDLTLARPFRA</sequence>
<dbReference type="Proteomes" id="UP000316921">
    <property type="component" value="Chromosome"/>
</dbReference>
<feature type="domain" description="2'-deoxycytidine 5'-triphosphate deaminase C-terminal" evidence="4">
    <location>
        <begin position="220"/>
        <end position="392"/>
    </location>
</feature>
<dbReference type="Pfam" id="PF06559">
    <property type="entry name" value="DCD_N"/>
    <property type="match status" value="1"/>
</dbReference>
<dbReference type="NCBIfam" id="NF005734">
    <property type="entry name" value="PRK07559.1"/>
    <property type="match status" value="1"/>
</dbReference>
<dbReference type="Gene3D" id="2.70.40.10">
    <property type="match status" value="2"/>
</dbReference>
<proteinExistence type="predicted"/>
<evidence type="ECO:0000313" key="5">
    <source>
        <dbReference type="EMBL" id="QDU67175.1"/>
    </source>
</evidence>
<keyword evidence="6" id="KW-1185">Reference proteome</keyword>
<dbReference type="PANTHER" id="PTHR42680">
    <property type="entry name" value="DCTP DEAMINASE"/>
    <property type="match status" value="1"/>
</dbReference>
<dbReference type="InterPro" id="IPR033704">
    <property type="entry name" value="dUTPase_trimeric"/>
</dbReference>
<dbReference type="GO" id="GO:0008829">
    <property type="term" value="F:dCTP deaminase activity"/>
    <property type="evidence" value="ECO:0007669"/>
    <property type="project" value="InterPro"/>
</dbReference>
<dbReference type="EMBL" id="CP036287">
    <property type="protein sequence ID" value="QDU67175.1"/>
    <property type="molecule type" value="Genomic_DNA"/>
</dbReference>
<dbReference type="AlphaFoldDB" id="A0A518BJP4"/>
<dbReference type="InterPro" id="IPR010550">
    <property type="entry name" value="DCD_N"/>
</dbReference>
<dbReference type="InterPro" id="IPR053811">
    <property type="entry name" value="DCD_C"/>
</dbReference>
<organism evidence="5 6">
    <name type="scientific">Engelhardtia mirabilis</name>
    <dbReference type="NCBI Taxonomy" id="2528011"/>
    <lineage>
        <taxon>Bacteria</taxon>
        <taxon>Pseudomonadati</taxon>
        <taxon>Planctomycetota</taxon>
        <taxon>Planctomycetia</taxon>
        <taxon>Planctomycetia incertae sedis</taxon>
        <taxon>Engelhardtia</taxon>
    </lineage>
</organism>